<accession>A0A2S6I5C6</accession>
<dbReference type="Pfam" id="PF20113">
    <property type="entry name" value="DUF6503"/>
    <property type="match status" value="1"/>
</dbReference>
<name>A0A2S6I5C6_9BACT</name>
<dbReference type="EMBL" id="PTJC01000006">
    <property type="protein sequence ID" value="PPK86355.1"/>
    <property type="molecule type" value="Genomic_DNA"/>
</dbReference>
<evidence type="ECO:0000313" key="2">
    <source>
        <dbReference type="Proteomes" id="UP000237662"/>
    </source>
</evidence>
<dbReference type="AlphaFoldDB" id="A0A2S6I5C6"/>
<proteinExistence type="predicted"/>
<dbReference type="Proteomes" id="UP000237662">
    <property type="component" value="Unassembled WGS sequence"/>
</dbReference>
<gene>
    <name evidence="1" type="ORF">CLV84_3281</name>
</gene>
<dbReference type="OrthoDB" id="982433at2"/>
<keyword evidence="2" id="KW-1185">Reference proteome</keyword>
<evidence type="ECO:0008006" key="3">
    <source>
        <dbReference type="Google" id="ProtNLM"/>
    </source>
</evidence>
<protein>
    <recommendedName>
        <fullName evidence="3">Deoxyribose-phosphate aldolase</fullName>
    </recommendedName>
</protein>
<organism evidence="1 2">
    <name type="scientific">Neolewinella xylanilytica</name>
    <dbReference type="NCBI Taxonomy" id="1514080"/>
    <lineage>
        <taxon>Bacteria</taxon>
        <taxon>Pseudomonadati</taxon>
        <taxon>Bacteroidota</taxon>
        <taxon>Saprospiria</taxon>
        <taxon>Saprospirales</taxon>
        <taxon>Lewinellaceae</taxon>
        <taxon>Neolewinella</taxon>
    </lineage>
</organism>
<reference evidence="1 2" key="1">
    <citation type="submission" date="2018-02" db="EMBL/GenBank/DDBJ databases">
        <title>Genomic Encyclopedia of Archaeal and Bacterial Type Strains, Phase II (KMG-II): from individual species to whole genera.</title>
        <authorList>
            <person name="Goeker M."/>
        </authorList>
    </citation>
    <scope>NUCLEOTIDE SEQUENCE [LARGE SCALE GENOMIC DNA]</scope>
    <source>
        <strain evidence="1 2">DSM 29526</strain>
    </source>
</reference>
<dbReference type="PROSITE" id="PS51257">
    <property type="entry name" value="PROKAR_LIPOPROTEIN"/>
    <property type="match status" value="1"/>
</dbReference>
<comment type="caution">
    <text evidence="1">The sequence shown here is derived from an EMBL/GenBank/DDBJ whole genome shotgun (WGS) entry which is preliminary data.</text>
</comment>
<sequence length="251" mass="28290">MQLYRLLPLYVGLLGWLGSCAPSPETDANPEAKVLARAVRAHGMEGFDSVQIHFTFRERDYGIEQRNGRFTYTRTFADSLGNAVRDVLTNEGLVRYRNDSVQTLTSKDSAAYAASVNSVRYFFVLPYGLSDPAVQARLLDTATIAGRAYDRVRITFDEEGGGEDHEDVYHYFFNQVTGELDYLAYTFEADEGGIRFREAVNKRRVDGVLVQDYVNYGLDGDDRGIDRIAERFLAGELPELSRIQNAAVRIQ</sequence>
<dbReference type="RefSeq" id="WP_146088834.1">
    <property type="nucleotide sequence ID" value="NZ_PTJC01000006.1"/>
</dbReference>
<dbReference type="InterPro" id="IPR045444">
    <property type="entry name" value="DUF6503"/>
</dbReference>
<evidence type="ECO:0000313" key="1">
    <source>
        <dbReference type="EMBL" id="PPK86355.1"/>
    </source>
</evidence>